<dbReference type="GeneTree" id="ENSGT00730000111747"/>
<keyword evidence="3" id="KW-0106">Calcium</keyword>
<feature type="region of interest" description="Disordered" evidence="5">
    <location>
        <begin position="434"/>
        <end position="453"/>
    </location>
</feature>
<dbReference type="Ensembl" id="ENSHCOT00000011789.1">
    <property type="protein sequence ID" value="ENSHCOP00000018230.1"/>
    <property type="gene ID" value="ENSHCOG00000002613.1"/>
</dbReference>
<feature type="region of interest" description="Disordered" evidence="5">
    <location>
        <begin position="389"/>
        <end position="411"/>
    </location>
</feature>
<dbReference type="Pfam" id="PF13405">
    <property type="entry name" value="EF-hand_6"/>
    <property type="match status" value="1"/>
</dbReference>
<feature type="compositionally biased region" description="Acidic residues" evidence="5">
    <location>
        <begin position="257"/>
        <end position="273"/>
    </location>
</feature>
<feature type="region of interest" description="Disordered" evidence="5">
    <location>
        <begin position="1"/>
        <end position="53"/>
    </location>
</feature>
<dbReference type="Gene3D" id="1.10.238.10">
    <property type="entry name" value="EF-hand"/>
    <property type="match status" value="1"/>
</dbReference>
<dbReference type="PANTHER" id="PTHR28638:SF1">
    <property type="entry name" value="PRE-B-CELL LEUKEMIA TRANSCRIPTION FACTOR-INTERACTING PROTEIN 1"/>
    <property type="match status" value="1"/>
</dbReference>
<dbReference type="AlphaFoldDB" id="A0A3Q3DQW1"/>
<dbReference type="PANTHER" id="PTHR28638">
    <property type="entry name" value="CELL CYCLE PROGRESSION PROTEIN 1"/>
    <property type="match status" value="1"/>
</dbReference>
<reference evidence="7" key="1">
    <citation type="submission" date="2025-08" db="UniProtKB">
        <authorList>
            <consortium name="Ensembl"/>
        </authorList>
    </citation>
    <scope>IDENTIFICATION</scope>
</reference>
<feature type="domain" description="EF-hand" evidence="6">
    <location>
        <begin position="339"/>
        <end position="374"/>
    </location>
</feature>
<dbReference type="GO" id="GO:0043226">
    <property type="term" value="C:organelle"/>
    <property type="evidence" value="ECO:0007669"/>
    <property type="project" value="UniProtKB-ARBA"/>
</dbReference>
<dbReference type="GeneID" id="109514563"/>
<dbReference type="STRING" id="109280.ENSHCOP00000018230"/>
<dbReference type="InterPro" id="IPR011992">
    <property type="entry name" value="EF-hand-dom_pair"/>
</dbReference>
<dbReference type="GO" id="GO:0016020">
    <property type="term" value="C:membrane"/>
    <property type="evidence" value="ECO:0007669"/>
    <property type="project" value="TreeGrafter"/>
</dbReference>
<organism evidence="7 8">
    <name type="scientific">Hippocampus comes</name>
    <name type="common">Tiger tail seahorse</name>
    <dbReference type="NCBI Taxonomy" id="109280"/>
    <lineage>
        <taxon>Eukaryota</taxon>
        <taxon>Metazoa</taxon>
        <taxon>Chordata</taxon>
        <taxon>Craniata</taxon>
        <taxon>Vertebrata</taxon>
        <taxon>Euteleostomi</taxon>
        <taxon>Actinopterygii</taxon>
        <taxon>Neopterygii</taxon>
        <taxon>Teleostei</taxon>
        <taxon>Neoteleostei</taxon>
        <taxon>Acanthomorphata</taxon>
        <taxon>Syngnathiaria</taxon>
        <taxon>Syngnathiformes</taxon>
        <taxon>Syngnathoidei</taxon>
        <taxon>Syngnathidae</taxon>
        <taxon>Hippocampus</taxon>
    </lineage>
</organism>
<evidence type="ECO:0000256" key="5">
    <source>
        <dbReference type="SAM" id="MobiDB-lite"/>
    </source>
</evidence>
<reference evidence="7" key="2">
    <citation type="submission" date="2025-09" db="UniProtKB">
        <authorList>
            <consortium name="Ensembl"/>
        </authorList>
    </citation>
    <scope>IDENTIFICATION</scope>
</reference>
<dbReference type="PROSITE" id="PS00018">
    <property type="entry name" value="EF_HAND_1"/>
    <property type="match status" value="1"/>
</dbReference>
<keyword evidence="8" id="KW-1185">Reference proteome</keyword>
<feature type="compositionally biased region" description="Basic residues" evidence="5">
    <location>
        <begin position="473"/>
        <end position="485"/>
    </location>
</feature>
<dbReference type="SMART" id="SM00054">
    <property type="entry name" value="EFh"/>
    <property type="match status" value="1"/>
</dbReference>
<evidence type="ECO:0000256" key="1">
    <source>
        <dbReference type="ARBA" id="ARBA00022723"/>
    </source>
</evidence>
<accession>A0A3Q3DQW1</accession>
<protein>
    <submittedName>
        <fullName evidence="7">Pre-B-cell leukemia homeobox interacting protein 1a</fullName>
    </submittedName>
</protein>
<sequence>MSDHSSSTGSSGSSTNSWTLLSPEEVAVDNGGALDDGTESLGDAPSLSEDMAAGVAGEIKPSDIPVECVLSEEGHQVCQETAPESGDGHTLCCPLQPDQSEALDPESQAPVIHDIVTSSPCDNEHPGVAFVSSLDFGVPPDFAEPDETLREADNSVADEPEPVVIPAETVTASEPPWHGDADINRDQPEPPVGSGPADDVKAPESLGSMQVEDKEEEEGPPEFEIQEEQEEEGESPTGHHGDGLRRRTFQSGPNASDVEDEDDGDEDEDEEEMDFRLPETKEEKAWWSANKCIAGAAVLLFLGVLFLSGDFDTGDVSDAEQSQKAADALGNTGFFLTNEMSAEFQAVLDMFDTDGSGDISAKELGTVMRMLGENPLRRELSNIIKEAKEDADKLDGKKSREREGQKQDSGNRWRRVWVHLEKIRREISEGVERWNERRRKDPEKRRKDEGKEEWKRRNEWEAKKLQRRLDREKRRKEKPWRGQRKQRSDDMADFWRAQEHKLRRPSRPRRCASVEDCAAQEGLFPVELPEFQELLEGYLDKLEGSPAESKNVLRRLVANFFSGGVFVHDRRPFADFAEDVADILEDMADVAEGADDTLEEAMEEFEREALWKFAAVEQH</sequence>
<dbReference type="InterPro" id="IPR018247">
    <property type="entry name" value="EF_Hand_1_Ca_BS"/>
</dbReference>
<dbReference type="PROSITE" id="PS50222">
    <property type="entry name" value="EF_HAND_2"/>
    <property type="match status" value="1"/>
</dbReference>
<dbReference type="SUPFAM" id="SSF47473">
    <property type="entry name" value="EF-hand"/>
    <property type="match status" value="1"/>
</dbReference>
<evidence type="ECO:0000313" key="8">
    <source>
        <dbReference type="Proteomes" id="UP000264820"/>
    </source>
</evidence>
<dbReference type="InterPro" id="IPR051990">
    <property type="entry name" value="CCPG1/PBIP1"/>
</dbReference>
<feature type="compositionally biased region" description="Basic and acidic residues" evidence="5">
    <location>
        <begin position="177"/>
        <end position="188"/>
    </location>
</feature>
<dbReference type="OrthoDB" id="8947092at2759"/>
<keyword evidence="1" id="KW-0479">Metal-binding</keyword>
<evidence type="ECO:0000256" key="3">
    <source>
        <dbReference type="ARBA" id="ARBA00022837"/>
    </source>
</evidence>
<evidence type="ECO:0000256" key="2">
    <source>
        <dbReference type="ARBA" id="ARBA00022737"/>
    </source>
</evidence>
<proteinExistence type="predicted"/>
<keyword evidence="4" id="KW-0175">Coiled coil</keyword>
<dbReference type="FunFam" id="1.10.238.10:FF:000178">
    <property type="entry name" value="Calmodulin-2 A"/>
    <property type="match status" value="1"/>
</dbReference>
<feature type="region of interest" description="Disordered" evidence="5">
    <location>
        <begin position="134"/>
        <end position="279"/>
    </location>
</feature>
<feature type="compositionally biased region" description="Low complexity" evidence="5">
    <location>
        <begin position="1"/>
        <end position="22"/>
    </location>
</feature>
<evidence type="ECO:0000259" key="6">
    <source>
        <dbReference type="PROSITE" id="PS50222"/>
    </source>
</evidence>
<evidence type="ECO:0000313" key="7">
    <source>
        <dbReference type="Ensembl" id="ENSHCOP00000018230.1"/>
    </source>
</evidence>
<dbReference type="CTD" id="563463"/>
<feature type="region of interest" description="Disordered" evidence="5">
    <location>
        <begin position="468"/>
        <end position="492"/>
    </location>
</feature>
<dbReference type="RefSeq" id="XP_019723340.1">
    <property type="nucleotide sequence ID" value="XM_019867781.1"/>
</dbReference>
<feature type="compositionally biased region" description="Acidic residues" evidence="5">
    <location>
        <begin position="213"/>
        <end position="234"/>
    </location>
</feature>
<name>A0A3Q3DQW1_HIPCM</name>
<keyword evidence="2" id="KW-0677">Repeat</keyword>
<evidence type="ECO:0000256" key="4">
    <source>
        <dbReference type="ARBA" id="ARBA00023054"/>
    </source>
</evidence>
<dbReference type="GO" id="GO:0005509">
    <property type="term" value="F:calcium ion binding"/>
    <property type="evidence" value="ECO:0007669"/>
    <property type="project" value="InterPro"/>
</dbReference>
<feature type="region of interest" description="Disordered" evidence="5">
    <location>
        <begin position="79"/>
        <end position="105"/>
    </location>
</feature>
<dbReference type="InterPro" id="IPR002048">
    <property type="entry name" value="EF_hand_dom"/>
</dbReference>
<dbReference type="CDD" id="cd00051">
    <property type="entry name" value="EFh"/>
    <property type="match status" value="1"/>
</dbReference>
<dbReference type="Proteomes" id="UP000264820">
    <property type="component" value="Unplaced"/>
</dbReference>
<dbReference type="OMA" id="GCARQEG"/>